<keyword evidence="2" id="KW-0378">Hydrolase</keyword>
<reference evidence="2" key="1">
    <citation type="journal article" date="2013" name="Extremophiles">
        <title>Proteinivorax tanatarense gen. nov., sp. nov., an anaerobic, haloalkaliphilic, proteolytic bacterium isolated from a decaying algal bloom, and proposal of Proteinivoraceae fam. nov.</title>
        <authorList>
            <person name="Kevbrin V."/>
            <person name="Boltyanskaya Y."/>
            <person name="Zhilina T."/>
            <person name="Kolganova T."/>
            <person name="Lavrentjeva E."/>
            <person name="Kuznetsov B."/>
        </authorList>
    </citation>
    <scope>NUCLEOTIDE SEQUENCE</scope>
    <source>
        <strain evidence="2">Z-910T</strain>
    </source>
</reference>
<evidence type="ECO:0000259" key="1">
    <source>
        <dbReference type="Pfam" id="PF12146"/>
    </source>
</evidence>
<organism evidence="2">
    <name type="scientific">Proteinivorax tanatarense</name>
    <dbReference type="NCBI Taxonomy" id="1260629"/>
    <lineage>
        <taxon>Bacteria</taxon>
        <taxon>Bacillati</taxon>
        <taxon>Bacillota</taxon>
        <taxon>Clostridia</taxon>
        <taxon>Eubacteriales</taxon>
        <taxon>Proteinivoracaceae</taxon>
        <taxon>Proteinivorax</taxon>
    </lineage>
</organism>
<dbReference type="InterPro" id="IPR022742">
    <property type="entry name" value="Hydrolase_4"/>
</dbReference>
<dbReference type="EMBL" id="CP158367">
    <property type="protein sequence ID" value="XBX74522.1"/>
    <property type="molecule type" value="Genomic_DNA"/>
</dbReference>
<dbReference type="PANTHER" id="PTHR37946">
    <property type="entry name" value="SLL1969 PROTEIN"/>
    <property type="match status" value="1"/>
</dbReference>
<gene>
    <name evidence="2" type="ORF">PRVXT_002566</name>
</gene>
<feature type="domain" description="Serine aminopeptidase S33" evidence="1">
    <location>
        <begin position="3"/>
        <end position="123"/>
    </location>
</feature>
<dbReference type="Pfam" id="PF12146">
    <property type="entry name" value="Hydrolase_4"/>
    <property type="match status" value="1"/>
</dbReference>
<name>A0AAU7VKE6_9FIRM</name>
<dbReference type="InterPro" id="IPR029058">
    <property type="entry name" value="AB_hydrolase_fold"/>
</dbReference>
<accession>A0AAU7VKE6</accession>
<sequence>MDNCVVLLHGLGRSSSAMKQMEYFLKDNGYRVYNLDYPSRKYKIDKLADIVHDKLKNHKLTDIENLHFVTHSLGGIIVRVIEEKYKPQNWGNVVMIAPPNKGSEVVDYLRKTPFLLWVLGPSALELGTDSAGIVKKLPQQINFNLGVIAGTKSINPINSAFFLKGENDGKVTVESAKIKGMNDFIKVNQNHTFAMNSKIVQSYVLSFLSNGYFTSSQRKKLV</sequence>
<dbReference type="GO" id="GO:0016787">
    <property type="term" value="F:hydrolase activity"/>
    <property type="evidence" value="ECO:0007669"/>
    <property type="project" value="UniProtKB-KW"/>
</dbReference>
<protein>
    <submittedName>
        <fullName evidence="2">Alpha/beta fold hydrolase</fullName>
    </submittedName>
</protein>
<reference evidence="2" key="2">
    <citation type="submission" date="2024-06" db="EMBL/GenBank/DDBJ databases">
        <authorList>
            <person name="Petrova K.O."/>
            <person name="Toshchakov S.V."/>
            <person name="Boltjanskaja Y.V."/>
            <person name="Kevbrin V."/>
        </authorList>
    </citation>
    <scope>NUCLEOTIDE SEQUENCE</scope>
    <source>
        <strain evidence="2">Z-910T</strain>
    </source>
</reference>
<evidence type="ECO:0000313" key="2">
    <source>
        <dbReference type="EMBL" id="XBX74522.1"/>
    </source>
</evidence>
<dbReference type="PANTHER" id="PTHR37946:SF1">
    <property type="entry name" value="SLL1969 PROTEIN"/>
    <property type="match status" value="1"/>
</dbReference>
<dbReference type="SUPFAM" id="SSF53474">
    <property type="entry name" value="alpha/beta-Hydrolases"/>
    <property type="match status" value="1"/>
</dbReference>
<proteinExistence type="predicted"/>
<dbReference type="AlphaFoldDB" id="A0AAU7VKE6"/>
<dbReference type="RefSeq" id="WP_350343274.1">
    <property type="nucleotide sequence ID" value="NZ_CP158367.1"/>
</dbReference>
<dbReference type="Gene3D" id="3.40.50.1820">
    <property type="entry name" value="alpha/beta hydrolase"/>
    <property type="match status" value="1"/>
</dbReference>